<feature type="region of interest" description="Disordered" evidence="5">
    <location>
        <begin position="356"/>
        <end position="391"/>
    </location>
</feature>
<dbReference type="SMART" id="SM00360">
    <property type="entry name" value="RRM"/>
    <property type="match status" value="1"/>
</dbReference>
<evidence type="ECO:0000256" key="1">
    <source>
        <dbReference type="ARBA" id="ARBA00004604"/>
    </source>
</evidence>
<proteinExistence type="predicted"/>
<dbReference type="InterPro" id="IPR000504">
    <property type="entry name" value="RRM_dom"/>
</dbReference>
<evidence type="ECO:0000256" key="4">
    <source>
        <dbReference type="PROSITE-ProRule" id="PRU00176"/>
    </source>
</evidence>
<dbReference type="Gene3D" id="3.30.70.330">
    <property type="match status" value="1"/>
</dbReference>
<gene>
    <name evidence="7" type="ORF">QBC47DRAFT_395127</name>
</gene>
<dbReference type="Pfam" id="PF00076">
    <property type="entry name" value="RRM_1"/>
    <property type="match status" value="1"/>
</dbReference>
<accession>A0AAJ0B1Q1</accession>
<dbReference type="SUPFAM" id="SSF54928">
    <property type="entry name" value="RNA-binding domain, RBD"/>
    <property type="match status" value="1"/>
</dbReference>
<dbReference type="InterPro" id="IPR035979">
    <property type="entry name" value="RBD_domain_sf"/>
</dbReference>
<dbReference type="GO" id="GO:0003723">
    <property type="term" value="F:RNA binding"/>
    <property type="evidence" value="ECO:0007669"/>
    <property type="project" value="UniProtKB-UniRule"/>
</dbReference>
<keyword evidence="3" id="KW-0539">Nucleus</keyword>
<dbReference type="EMBL" id="MU839850">
    <property type="protein sequence ID" value="KAK1750031.1"/>
    <property type="molecule type" value="Genomic_DNA"/>
</dbReference>
<dbReference type="AlphaFoldDB" id="A0AAJ0B1Q1"/>
<keyword evidence="8" id="KW-1185">Reference proteome</keyword>
<feature type="compositionally biased region" description="Basic and acidic residues" evidence="5">
    <location>
        <begin position="28"/>
        <end position="44"/>
    </location>
</feature>
<feature type="region of interest" description="Disordered" evidence="5">
    <location>
        <begin position="1"/>
        <end position="163"/>
    </location>
</feature>
<dbReference type="Proteomes" id="UP001239445">
    <property type="component" value="Unassembled WGS sequence"/>
</dbReference>
<name>A0AAJ0B1Q1_9PEZI</name>
<evidence type="ECO:0000313" key="7">
    <source>
        <dbReference type="EMBL" id="KAK1750031.1"/>
    </source>
</evidence>
<keyword evidence="2 4" id="KW-0694">RNA-binding</keyword>
<comment type="caution">
    <text evidence="7">The sequence shown here is derived from an EMBL/GenBank/DDBJ whole genome shotgun (WGS) entry which is preliminary data.</text>
</comment>
<sequence>MAPELRKRKSRTTLSAPAEKPTAPSKKTSSETKSPKVEKRKANDEASPVAKKKQKAVKDATVTKKKPTKDVDQEEVAPSEPPASKKEKKSGKKSKEDKKKPVEEPEAEEADAGVPSENEEEEVDVDTQALVETLGSDAEESDSTPQISTYKKGQDVGKIPKPKKAAKLANGAAASGKPGVMYLGSIPHGFYEHEIKEYFSQFGEITRLRVVRNKKTGASRHHAFVEFADAEVADIAARTMDSYLLFGHILRAKTVRPEDVHPQLFKGANRRFKAIPWNAMAGRHLERPLGETKWQGKIAKEEQRRAARAEKLKEMMDYEFEAPALKAAEAKQQPEQIEEGNVEAVEAPAVKQIEEAADKANEAVEEAAAPEPVTQKAKKAKKGTKAKKVKA</sequence>
<feature type="compositionally biased region" description="Basic and acidic residues" evidence="5">
    <location>
        <begin position="93"/>
        <end position="103"/>
    </location>
</feature>
<dbReference type="GO" id="GO:0005730">
    <property type="term" value="C:nucleolus"/>
    <property type="evidence" value="ECO:0007669"/>
    <property type="project" value="UniProtKB-SubCell"/>
</dbReference>
<protein>
    <submittedName>
        <fullName evidence="7">RNA-binding protein</fullName>
    </submittedName>
</protein>
<evidence type="ECO:0000256" key="5">
    <source>
        <dbReference type="SAM" id="MobiDB-lite"/>
    </source>
</evidence>
<dbReference type="InterPro" id="IPR012677">
    <property type="entry name" value="Nucleotide-bd_a/b_plait_sf"/>
</dbReference>
<organism evidence="7 8">
    <name type="scientific">Echria macrotheca</name>
    <dbReference type="NCBI Taxonomy" id="438768"/>
    <lineage>
        <taxon>Eukaryota</taxon>
        <taxon>Fungi</taxon>
        <taxon>Dikarya</taxon>
        <taxon>Ascomycota</taxon>
        <taxon>Pezizomycotina</taxon>
        <taxon>Sordariomycetes</taxon>
        <taxon>Sordariomycetidae</taxon>
        <taxon>Sordariales</taxon>
        <taxon>Schizotheciaceae</taxon>
        <taxon>Echria</taxon>
    </lineage>
</organism>
<evidence type="ECO:0000256" key="2">
    <source>
        <dbReference type="ARBA" id="ARBA00022884"/>
    </source>
</evidence>
<dbReference type="PANTHER" id="PTHR46754">
    <property type="entry name" value="MKI67 FHA DOMAIN-INTERACTING NUCLEOLAR PHOSPHOPROTEIN"/>
    <property type="match status" value="1"/>
</dbReference>
<feature type="compositionally biased region" description="Basic residues" evidence="5">
    <location>
        <begin position="1"/>
        <end position="11"/>
    </location>
</feature>
<feature type="compositionally biased region" description="Basic residues" evidence="5">
    <location>
        <begin position="376"/>
        <end position="391"/>
    </location>
</feature>
<comment type="subcellular location">
    <subcellularLocation>
        <location evidence="1">Nucleus</location>
        <location evidence="1">Nucleolus</location>
    </subcellularLocation>
</comment>
<dbReference type="CDD" id="cd12307">
    <property type="entry name" value="RRM_NIFK_like"/>
    <property type="match status" value="1"/>
</dbReference>
<dbReference type="PROSITE" id="PS50102">
    <property type="entry name" value="RRM"/>
    <property type="match status" value="1"/>
</dbReference>
<feature type="compositionally biased region" description="Acidic residues" evidence="5">
    <location>
        <begin position="104"/>
        <end position="125"/>
    </location>
</feature>
<evidence type="ECO:0000313" key="8">
    <source>
        <dbReference type="Proteomes" id="UP001239445"/>
    </source>
</evidence>
<feature type="region of interest" description="Disordered" evidence="5">
    <location>
        <begin position="327"/>
        <end position="346"/>
    </location>
</feature>
<evidence type="ECO:0000259" key="6">
    <source>
        <dbReference type="PROSITE" id="PS50102"/>
    </source>
</evidence>
<evidence type="ECO:0000256" key="3">
    <source>
        <dbReference type="ARBA" id="ARBA00023242"/>
    </source>
</evidence>
<reference evidence="7" key="1">
    <citation type="submission" date="2023-06" db="EMBL/GenBank/DDBJ databases">
        <title>Genome-scale phylogeny and comparative genomics of the fungal order Sordariales.</title>
        <authorList>
            <consortium name="Lawrence Berkeley National Laboratory"/>
            <person name="Hensen N."/>
            <person name="Bonometti L."/>
            <person name="Westerberg I."/>
            <person name="Brannstrom I.O."/>
            <person name="Guillou S."/>
            <person name="Cros-Aarteil S."/>
            <person name="Calhoun S."/>
            <person name="Haridas S."/>
            <person name="Kuo A."/>
            <person name="Mondo S."/>
            <person name="Pangilinan J."/>
            <person name="Riley R."/>
            <person name="Labutti K."/>
            <person name="Andreopoulos B."/>
            <person name="Lipzen A."/>
            <person name="Chen C."/>
            <person name="Yanf M."/>
            <person name="Daum C."/>
            <person name="Ng V."/>
            <person name="Clum A."/>
            <person name="Steindorff A."/>
            <person name="Ohm R."/>
            <person name="Martin F."/>
            <person name="Silar P."/>
            <person name="Natvig D."/>
            <person name="Lalanne C."/>
            <person name="Gautier V."/>
            <person name="Ament-Velasquez S.L."/>
            <person name="Kruys A."/>
            <person name="Hutchinson M.I."/>
            <person name="Powell A.J."/>
            <person name="Barry K."/>
            <person name="Miller A.N."/>
            <person name="Grigoriev I.V."/>
            <person name="Debuchy R."/>
            <person name="Gladieux P."/>
            <person name="Thoren M.H."/>
            <person name="Johannesson H."/>
        </authorList>
    </citation>
    <scope>NUCLEOTIDE SEQUENCE</scope>
    <source>
        <strain evidence="7">PSN4</strain>
    </source>
</reference>
<feature type="domain" description="RRM" evidence="6">
    <location>
        <begin position="179"/>
        <end position="257"/>
    </location>
</feature>